<name>A0A7W4PS68_9PROT</name>
<comment type="caution">
    <text evidence="2">The sequence shown here is derived from an EMBL/GenBank/DDBJ whole genome shotgun (WGS) entry which is preliminary data.</text>
</comment>
<dbReference type="InterPro" id="IPR006311">
    <property type="entry name" value="TAT_signal"/>
</dbReference>
<evidence type="ECO:0000313" key="2">
    <source>
        <dbReference type="EMBL" id="MBB2206094.1"/>
    </source>
</evidence>
<sequence length="341" mass="38012">MTDPLPDHPTRRQVLTHAVGAGLALPFLARGARAADAGVVTVYSSVPSLYLSRIAERVNAAGLDVQLRILSAGSFQIYQRLRSELRTGRLKADLFQVSDISSFVELKRDGALMSYDSGVYAHYPEGHRDPDCTWVNSRSILNIFACNRNEVPDREMPRTWDEYADSRWVGREGNSDARVDGGALNWYYSLRLAKGVGFWKKYAKNRPEIFRGHGALTNRLVVGELALCEQLDYVAYAMTRGADAPVVAVYPDVVANCMTPLAIMKQAPNPRGAKIVFDWLLSREGQVMLSHINGTYSLRDDVPPLPGKPAFATLPVVRIDPVDYTNSREAMQDEFMQIFDL</sequence>
<dbReference type="SUPFAM" id="SSF53850">
    <property type="entry name" value="Periplasmic binding protein-like II"/>
    <property type="match status" value="1"/>
</dbReference>
<organism evidence="2 3">
    <name type="scientific">Gluconacetobacter takamatsuzukensis</name>
    <dbReference type="NCBI Taxonomy" id="1286190"/>
    <lineage>
        <taxon>Bacteria</taxon>
        <taxon>Pseudomonadati</taxon>
        <taxon>Pseudomonadota</taxon>
        <taxon>Alphaproteobacteria</taxon>
        <taxon>Acetobacterales</taxon>
        <taxon>Acetobacteraceae</taxon>
        <taxon>Gluconacetobacter</taxon>
    </lineage>
</organism>
<dbReference type="PROSITE" id="PS51318">
    <property type="entry name" value="TAT"/>
    <property type="match status" value="1"/>
</dbReference>
<dbReference type="PANTHER" id="PTHR30006:SF24">
    <property type="entry name" value="SLL0237 PROTEIN"/>
    <property type="match status" value="1"/>
</dbReference>
<reference evidence="2 3" key="1">
    <citation type="submission" date="2020-04" db="EMBL/GenBank/DDBJ databases">
        <title>Description of novel Gluconacetobacter.</title>
        <authorList>
            <person name="Sombolestani A."/>
        </authorList>
    </citation>
    <scope>NUCLEOTIDE SEQUENCE [LARGE SCALE GENOMIC DNA]</scope>
    <source>
        <strain evidence="2 3">LMG 27800</strain>
    </source>
</reference>
<keyword evidence="1" id="KW-0732">Signal</keyword>
<keyword evidence="3" id="KW-1185">Reference proteome</keyword>
<dbReference type="RefSeq" id="WP_182950628.1">
    <property type="nucleotide sequence ID" value="NZ_JABEQK010000011.1"/>
</dbReference>
<evidence type="ECO:0000313" key="3">
    <source>
        <dbReference type="Proteomes" id="UP000540556"/>
    </source>
</evidence>
<evidence type="ECO:0000256" key="1">
    <source>
        <dbReference type="ARBA" id="ARBA00022729"/>
    </source>
</evidence>
<dbReference type="AlphaFoldDB" id="A0A7W4PS68"/>
<proteinExistence type="predicted"/>
<dbReference type="EMBL" id="JABEQK010000011">
    <property type="protein sequence ID" value="MBB2206094.1"/>
    <property type="molecule type" value="Genomic_DNA"/>
</dbReference>
<protein>
    <submittedName>
        <fullName evidence="2">Extracellular solute-binding protein</fullName>
    </submittedName>
</protein>
<dbReference type="Proteomes" id="UP000540556">
    <property type="component" value="Unassembled WGS sequence"/>
</dbReference>
<accession>A0A7W4PS68</accession>
<gene>
    <name evidence="2" type="ORF">HLH27_13875</name>
</gene>
<dbReference type="Gene3D" id="3.40.190.10">
    <property type="entry name" value="Periplasmic binding protein-like II"/>
    <property type="match status" value="2"/>
</dbReference>
<dbReference type="Pfam" id="PF13343">
    <property type="entry name" value="SBP_bac_6"/>
    <property type="match status" value="1"/>
</dbReference>
<dbReference type="PANTHER" id="PTHR30006">
    <property type="entry name" value="THIAMINE-BINDING PERIPLASMIC PROTEIN-RELATED"/>
    <property type="match status" value="1"/>
</dbReference>